<dbReference type="GO" id="GO:0052717">
    <property type="term" value="F:tRNA-specific adenosine-34 deaminase activity"/>
    <property type="evidence" value="ECO:0007669"/>
    <property type="project" value="TreeGrafter"/>
</dbReference>
<dbReference type="PANTHER" id="PTHR11079">
    <property type="entry name" value="CYTOSINE DEAMINASE FAMILY MEMBER"/>
    <property type="match status" value="1"/>
</dbReference>
<dbReference type="PANTHER" id="PTHR11079:SF156">
    <property type="entry name" value="INACTIVE TRNA-SPECIFIC ADENOSINE DEAMINASE-LIKE PROTEIN 3-RELATED"/>
    <property type="match status" value="1"/>
</dbReference>
<dbReference type="SUPFAM" id="SSF53927">
    <property type="entry name" value="Cytidine deaminase-like"/>
    <property type="match status" value="1"/>
</dbReference>
<dbReference type="EMBL" id="WVTA01000001">
    <property type="protein sequence ID" value="KAK3216786.1"/>
    <property type="molecule type" value="Genomic_DNA"/>
</dbReference>
<evidence type="ECO:0000256" key="3">
    <source>
        <dbReference type="SAM" id="MobiDB-lite"/>
    </source>
</evidence>
<dbReference type="Pfam" id="PF00383">
    <property type="entry name" value="dCMP_cyt_deam_1"/>
    <property type="match status" value="1"/>
</dbReference>
<reference evidence="5 6" key="1">
    <citation type="submission" date="2021-02" db="EMBL/GenBank/DDBJ databases">
        <title>Genome assembly of Pseudopithomyces chartarum.</title>
        <authorList>
            <person name="Jauregui R."/>
            <person name="Singh J."/>
            <person name="Voisey C."/>
        </authorList>
    </citation>
    <scope>NUCLEOTIDE SEQUENCE [LARGE SCALE GENOMIC DNA]</scope>
    <source>
        <strain evidence="5 6">AGR01</strain>
    </source>
</reference>
<sequence>MATKLVPLRTKDEVRASLETQTAYVIELPARFANTVKDVIHDAVPDFKAGEIGHLRRVVQYKYLPPQLQKQFYPPARLQRGTPSCDEHEEEDLGPSPASIFNPLPPSDDEASLDSDGEPCTKSVDTVRFFLLCPTRFFKPVDLVALLRKHPPFSTMNIHPKLLYVTVPSLAPTSGEQAQQWSDQYWPIAYKNTNPYGPHPSLVARNTAEIEPEVGDWLALAETAAAEIADLGVGEKVGCVVIDRAHGTPEVIAVAGDCRWRSPIGEAEAHTGPGNVMAHAVHRAIAMVAKKRLRMAGTNPTLLDRSLFCDVPLTPAEKDPYDKDNIAPNGYLCVDLDIYLTHEPCVMCSMAILHSRFRRCVFGKRMPLTGGMTADTAADESGTGKGLQHGIFWRPSELNWKFLAWERSGAEDQVAGIADSVHV</sequence>
<gene>
    <name evidence="5" type="ORF">GRF29_1g938894</name>
</gene>
<comment type="similarity">
    <text evidence="2">Belongs to the cytidine and deoxycytidylate deaminase family. ADAT3 subfamily.</text>
</comment>
<dbReference type="PROSITE" id="PS51747">
    <property type="entry name" value="CYT_DCMP_DEAMINASES_2"/>
    <property type="match status" value="1"/>
</dbReference>
<feature type="compositionally biased region" description="Acidic residues" evidence="3">
    <location>
        <begin position="107"/>
        <end position="117"/>
    </location>
</feature>
<dbReference type="GO" id="GO:0005737">
    <property type="term" value="C:cytoplasm"/>
    <property type="evidence" value="ECO:0007669"/>
    <property type="project" value="TreeGrafter"/>
</dbReference>
<feature type="domain" description="CMP/dCMP-type deaminase" evidence="4">
    <location>
        <begin position="216"/>
        <end position="394"/>
    </location>
</feature>
<accession>A0AAN6RMM2</accession>
<dbReference type="AlphaFoldDB" id="A0AAN6RMM2"/>
<evidence type="ECO:0000256" key="1">
    <source>
        <dbReference type="ARBA" id="ARBA00022694"/>
    </source>
</evidence>
<evidence type="ECO:0000313" key="6">
    <source>
        <dbReference type="Proteomes" id="UP001280581"/>
    </source>
</evidence>
<feature type="region of interest" description="Disordered" evidence="3">
    <location>
        <begin position="75"/>
        <end position="118"/>
    </location>
</feature>
<keyword evidence="6" id="KW-1185">Reference proteome</keyword>
<dbReference type="CDD" id="cd01285">
    <property type="entry name" value="nucleoside_deaminase"/>
    <property type="match status" value="1"/>
</dbReference>
<dbReference type="GO" id="GO:0005634">
    <property type="term" value="C:nucleus"/>
    <property type="evidence" value="ECO:0007669"/>
    <property type="project" value="TreeGrafter"/>
</dbReference>
<protein>
    <recommendedName>
        <fullName evidence="4">CMP/dCMP-type deaminase domain-containing protein</fullName>
    </recommendedName>
</protein>
<evidence type="ECO:0000313" key="5">
    <source>
        <dbReference type="EMBL" id="KAK3216786.1"/>
    </source>
</evidence>
<dbReference type="InterPro" id="IPR002125">
    <property type="entry name" value="CMP_dCMP_dom"/>
</dbReference>
<dbReference type="Proteomes" id="UP001280581">
    <property type="component" value="Unassembled WGS sequence"/>
</dbReference>
<organism evidence="5 6">
    <name type="scientific">Pseudopithomyces chartarum</name>
    <dbReference type="NCBI Taxonomy" id="1892770"/>
    <lineage>
        <taxon>Eukaryota</taxon>
        <taxon>Fungi</taxon>
        <taxon>Dikarya</taxon>
        <taxon>Ascomycota</taxon>
        <taxon>Pezizomycotina</taxon>
        <taxon>Dothideomycetes</taxon>
        <taxon>Pleosporomycetidae</taxon>
        <taxon>Pleosporales</taxon>
        <taxon>Massarineae</taxon>
        <taxon>Didymosphaeriaceae</taxon>
        <taxon>Pseudopithomyces</taxon>
    </lineage>
</organism>
<comment type="caution">
    <text evidence="5">The sequence shown here is derived from an EMBL/GenBank/DDBJ whole genome shotgun (WGS) entry which is preliminary data.</text>
</comment>
<keyword evidence="1" id="KW-0819">tRNA processing</keyword>
<dbReference type="GO" id="GO:0008033">
    <property type="term" value="P:tRNA processing"/>
    <property type="evidence" value="ECO:0007669"/>
    <property type="project" value="UniProtKB-KW"/>
</dbReference>
<name>A0AAN6RMM2_9PLEO</name>
<evidence type="ECO:0000259" key="4">
    <source>
        <dbReference type="PROSITE" id="PS51747"/>
    </source>
</evidence>
<evidence type="ECO:0000256" key="2">
    <source>
        <dbReference type="ARBA" id="ARBA00038160"/>
    </source>
</evidence>
<dbReference type="InterPro" id="IPR016193">
    <property type="entry name" value="Cytidine_deaminase-like"/>
</dbReference>
<dbReference type="Gene3D" id="3.40.140.10">
    <property type="entry name" value="Cytidine Deaminase, domain 2"/>
    <property type="match status" value="1"/>
</dbReference>
<proteinExistence type="inferred from homology"/>